<keyword evidence="9 12" id="KW-0456">Lyase</keyword>
<comment type="caution">
    <text evidence="12">Was originally thought to be a dihydrodipicolinate synthase (DHDPS), catalyzing the condensation of (S)-aspartate-beta-semialdehyde [(S)-ASA] and pyruvate to dihydrodipicolinate (DHDP). However, it was shown in E.coli that the product of the enzymatic reaction is not dihydrodipicolinate but in fact (4S)-4-hydroxy-2,3,4,5-tetrahydro-(2S)-dipicolinic acid (HTPA), and that the consecutive dehydration reaction leading to DHDP is not spontaneous but catalyzed by DapB.</text>
</comment>
<dbReference type="GO" id="GO:0005829">
    <property type="term" value="C:cytosol"/>
    <property type="evidence" value="ECO:0007669"/>
    <property type="project" value="TreeGrafter"/>
</dbReference>
<dbReference type="PRINTS" id="PR00146">
    <property type="entry name" value="DHPICSNTHASE"/>
</dbReference>
<evidence type="ECO:0000256" key="13">
    <source>
        <dbReference type="PIRNR" id="PIRNR001365"/>
    </source>
</evidence>
<dbReference type="Proteomes" id="UP000326453">
    <property type="component" value="Chromosome 1"/>
</dbReference>
<dbReference type="PIRSF" id="PIRSF001365">
    <property type="entry name" value="DHDPS"/>
    <property type="match status" value="1"/>
</dbReference>
<evidence type="ECO:0000256" key="8">
    <source>
        <dbReference type="ARBA" id="ARBA00023154"/>
    </source>
</evidence>
<dbReference type="AlphaFoldDB" id="A0AAE6NWZ2"/>
<dbReference type="InterPro" id="IPR002220">
    <property type="entry name" value="DapA-like"/>
</dbReference>
<evidence type="ECO:0000256" key="7">
    <source>
        <dbReference type="ARBA" id="ARBA00022915"/>
    </source>
</evidence>
<keyword evidence="7 12" id="KW-0220">Diaminopimelate biosynthesis</keyword>
<dbReference type="GO" id="GO:0009089">
    <property type="term" value="P:lysine biosynthetic process via diaminopimelate"/>
    <property type="evidence" value="ECO:0007669"/>
    <property type="project" value="UniProtKB-UniRule"/>
</dbReference>
<comment type="catalytic activity">
    <reaction evidence="11 12">
        <text>L-aspartate 4-semialdehyde + pyruvate = (2S,4S)-4-hydroxy-2,3,4,5-tetrahydrodipicolinate + H2O + H(+)</text>
        <dbReference type="Rhea" id="RHEA:34171"/>
        <dbReference type="ChEBI" id="CHEBI:15361"/>
        <dbReference type="ChEBI" id="CHEBI:15377"/>
        <dbReference type="ChEBI" id="CHEBI:15378"/>
        <dbReference type="ChEBI" id="CHEBI:67139"/>
        <dbReference type="ChEBI" id="CHEBI:537519"/>
        <dbReference type="EC" id="4.3.3.7"/>
    </reaction>
</comment>
<reference evidence="16 19" key="2">
    <citation type="submission" date="2019-01" db="EMBL/GenBank/DDBJ databases">
        <title>Complete Genome Sequence and Annotation of the Paracoccus pantotrophus type strain DSM 2944.</title>
        <authorList>
            <person name="Bockwoldt J.A."/>
            <person name="Zimmermann M."/>
            <person name="Tiso T."/>
            <person name="Blank L.M."/>
        </authorList>
    </citation>
    <scope>NUCLEOTIDE SEQUENCE [LARGE SCALE GENOMIC DNA]</scope>
    <source>
        <strain evidence="16 19">DSM 2944</strain>
    </source>
</reference>
<feature type="binding site" evidence="12 15">
    <location>
        <position position="203"/>
    </location>
    <ligand>
        <name>pyruvate</name>
        <dbReference type="ChEBI" id="CHEBI:15361"/>
    </ligand>
</feature>
<evidence type="ECO:0000256" key="11">
    <source>
        <dbReference type="ARBA" id="ARBA00047836"/>
    </source>
</evidence>
<dbReference type="PANTHER" id="PTHR12128:SF66">
    <property type="entry name" value="4-HYDROXY-2-OXOGLUTARATE ALDOLASE, MITOCHONDRIAL"/>
    <property type="match status" value="1"/>
</dbReference>
<comment type="subunit">
    <text evidence="12">Homotetramer; dimer of dimers.</text>
</comment>
<dbReference type="NCBIfam" id="TIGR00674">
    <property type="entry name" value="dapA"/>
    <property type="match status" value="1"/>
</dbReference>
<organism evidence="16 19">
    <name type="scientific">Paracoccus pantotrophus</name>
    <name type="common">Thiosphaera pantotropha</name>
    <dbReference type="NCBI Taxonomy" id="82367"/>
    <lineage>
        <taxon>Bacteria</taxon>
        <taxon>Pseudomonadati</taxon>
        <taxon>Pseudomonadota</taxon>
        <taxon>Alphaproteobacteria</taxon>
        <taxon>Rhodobacterales</taxon>
        <taxon>Paracoccaceae</taxon>
        <taxon>Paracoccus</taxon>
    </lineage>
</organism>
<keyword evidence="5 12" id="KW-0963">Cytoplasm</keyword>
<dbReference type="InterPro" id="IPR020624">
    <property type="entry name" value="Schiff_base-form_aldolases_CS"/>
</dbReference>
<dbReference type="EC" id="4.3.3.7" evidence="4 12"/>
<keyword evidence="8 12" id="KW-0457">Lysine biosynthesis</keyword>
<keyword evidence="18" id="KW-1185">Reference proteome</keyword>
<evidence type="ECO:0000256" key="9">
    <source>
        <dbReference type="ARBA" id="ARBA00023239"/>
    </source>
</evidence>
<evidence type="ECO:0000256" key="15">
    <source>
        <dbReference type="PIRSR" id="PIRSR001365-2"/>
    </source>
</evidence>
<evidence type="ECO:0000256" key="5">
    <source>
        <dbReference type="ARBA" id="ARBA00022490"/>
    </source>
</evidence>
<evidence type="ECO:0000313" key="17">
    <source>
        <dbReference type="EMBL" id="RKS51492.1"/>
    </source>
</evidence>
<dbReference type="HAMAP" id="MF_00418">
    <property type="entry name" value="DapA"/>
    <property type="match status" value="1"/>
</dbReference>
<dbReference type="CDD" id="cd00950">
    <property type="entry name" value="DHDPS"/>
    <property type="match status" value="1"/>
</dbReference>
<dbReference type="InterPro" id="IPR013785">
    <property type="entry name" value="Aldolase_TIM"/>
</dbReference>
<evidence type="ECO:0000256" key="14">
    <source>
        <dbReference type="PIRSR" id="PIRSR001365-1"/>
    </source>
</evidence>
<evidence type="ECO:0000256" key="2">
    <source>
        <dbReference type="ARBA" id="ARBA00005120"/>
    </source>
</evidence>
<feature type="binding site" evidence="12 15">
    <location>
        <position position="45"/>
    </location>
    <ligand>
        <name>pyruvate</name>
        <dbReference type="ChEBI" id="CHEBI:15361"/>
    </ligand>
</feature>
<dbReference type="EMBL" id="CP044426">
    <property type="protein sequence ID" value="QFG38019.1"/>
    <property type="molecule type" value="Genomic_DNA"/>
</dbReference>
<dbReference type="PROSITE" id="PS00666">
    <property type="entry name" value="DHDPS_2"/>
    <property type="match status" value="1"/>
</dbReference>
<dbReference type="InterPro" id="IPR005263">
    <property type="entry name" value="DapA"/>
</dbReference>
<proteinExistence type="inferred from homology"/>
<comment type="function">
    <text evidence="1 12">Catalyzes the condensation of (S)-aspartate-beta-semialdehyde [(S)-ASA] and pyruvate to 4-hydroxy-tetrahydrodipicolinate (HTPA).</text>
</comment>
<sequence length="291" mass="30641">MFRGSLPALVTPFTPDGELDLPALEKLVEWHVDQGSHGLVPVGTTGESPTLSHEEHRQVIEEVVRMAAGRIPVIAGAGSNSTREGIGLVQHAQAAGADAALVVTPYYNKPTQAGLIAHYTALHDASDLPIIIYNIPGRSVIDMTPDTMGELARLPRIIGVKDATGKLERVSQQRAACGKDFVQLSGEDATALGFNAHGGVGCISVTANVAPKLCAEFQEATLAGDYARALDYQDRLMPLHEAIFVEPGVAGAKYAMSRLGLCSDAVRLPLVALTDATKARIDAALVHAGLI</sequence>
<dbReference type="InterPro" id="IPR020625">
    <property type="entry name" value="Schiff_base-form_aldolases_AS"/>
</dbReference>
<comment type="pathway">
    <text evidence="2 12">Amino-acid biosynthesis; L-lysine biosynthesis via DAP pathway; (S)-tetrahydrodipicolinate from L-aspartate: step 3/4.</text>
</comment>
<reference evidence="17 18" key="1">
    <citation type="submission" date="2018-10" db="EMBL/GenBank/DDBJ databases">
        <title>Genomic Encyclopedia of Archaeal and Bacterial Type Strains, Phase II (KMG-II): from individual species to whole genera.</title>
        <authorList>
            <person name="Goeker M."/>
        </authorList>
    </citation>
    <scope>NUCLEOTIDE SEQUENCE [LARGE SCALE GENOMIC DNA]</scope>
    <source>
        <strain evidence="18">ATCC 35512 / DSM 2944 / CIP 106514 / LMD 82.5 / NBRC 102493 / NCCB 82005 / GB17</strain>
        <strain evidence="17">DSM 2944</strain>
    </source>
</reference>
<feature type="site" description="Part of a proton relay during catalysis" evidence="12">
    <location>
        <position position="44"/>
    </location>
</feature>
<dbReference type="RefSeq" id="WP_147427673.1">
    <property type="nucleotide sequence ID" value="NZ_CP044426.1"/>
</dbReference>
<feature type="active site" description="Schiff-base intermediate with substrate" evidence="12 14">
    <location>
        <position position="161"/>
    </location>
</feature>
<accession>A0AAE6NWZ2</accession>
<gene>
    <name evidence="12" type="primary">dapA</name>
    <name evidence="17" type="ORF">BDE18_0741</name>
    <name evidence="16" type="ORF">ESD82_18340</name>
</gene>
<name>A0AAE6NWZ2_PARPN</name>
<evidence type="ECO:0000256" key="10">
    <source>
        <dbReference type="ARBA" id="ARBA00023270"/>
    </source>
</evidence>
<evidence type="ECO:0000256" key="3">
    <source>
        <dbReference type="ARBA" id="ARBA00007592"/>
    </source>
</evidence>
<dbReference type="PROSITE" id="PS00665">
    <property type="entry name" value="DHDPS_1"/>
    <property type="match status" value="1"/>
</dbReference>
<evidence type="ECO:0000313" key="18">
    <source>
        <dbReference type="Proteomes" id="UP000273626"/>
    </source>
</evidence>
<dbReference type="PANTHER" id="PTHR12128">
    <property type="entry name" value="DIHYDRODIPICOLINATE SYNTHASE"/>
    <property type="match status" value="1"/>
</dbReference>
<comment type="subcellular location">
    <subcellularLocation>
        <location evidence="12">Cytoplasm</location>
    </subcellularLocation>
</comment>
<keyword evidence="6 12" id="KW-0028">Amino-acid biosynthesis</keyword>
<evidence type="ECO:0000256" key="6">
    <source>
        <dbReference type="ARBA" id="ARBA00022605"/>
    </source>
</evidence>
<dbReference type="SUPFAM" id="SSF51569">
    <property type="entry name" value="Aldolase"/>
    <property type="match status" value="1"/>
</dbReference>
<dbReference type="GO" id="GO:0008840">
    <property type="term" value="F:4-hydroxy-tetrahydrodipicolinate synthase activity"/>
    <property type="evidence" value="ECO:0007669"/>
    <property type="project" value="UniProtKB-UniRule"/>
</dbReference>
<dbReference type="Gene3D" id="3.20.20.70">
    <property type="entry name" value="Aldolase class I"/>
    <property type="match status" value="1"/>
</dbReference>
<evidence type="ECO:0000256" key="4">
    <source>
        <dbReference type="ARBA" id="ARBA00012086"/>
    </source>
</evidence>
<dbReference type="SMART" id="SM01130">
    <property type="entry name" value="DHDPS"/>
    <property type="match status" value="1"/>
</dbReference>
<dbReference type="Proteomes" id="UP000273626">
    <property type="component" value="Unassembled WGS sequence"/>
</dbReference>
<evidence type="ECO:0000256" key="1">
    <source>
        <dbReference type="ARBA" id="ARBA00003294"/>
    </source>
</evidence>
<feature type="active site" description="Proton donor/acceptor" evidence="12 14">
    <location>
        <position position="133"/>
    </location>
</feature>
<evidence type="ECO:0000256" key="12">
    <source>
        <dbReference type="HAMAP-Rule" id="MF_00418"/>
    </source>
</evidence>
<protein>
    <recommendedName>
        <fullName evidence="4 12">4-hydroxy-tetrahydrodipicolinate synthase</fullName>
        <shortName evidence="12">HTPA synthase</shortName>
        <ecNumber evidence="4 12">4.3.3.7</ecNumber>
    </recommendedName>
</protein>
<dbReference type="Pfam" id="PF00701">
    <property type="entry name" value="DHDPS"/>
    <property type="match status" value="1"/>
</dbReference>
<feature type="site" description="Part of a proton relay during catalysis" evidence="12">
    <location>
        <position position="107"/>
    </location>
</feature>
<dbReference type="KEGG" id="ppan:ESD82_18340"/>
<dbReference type="GO" id="GO:0019877">
    <property type="term" value="P:diaminopimelate biosynthetic process"/>
    <property type="evidence" value="ECO:0007669"/>
    <property type="project" value="UniProtKB-UniRule"/>
</dbReference>
<dbReference type="GeneID" id="51372555"/>
<evidence type="ECO:0000313" key="19">
    <source>
        <dbReference type="Proteomes" id="UP000326453"/>
    </source>
</evidence>
<evidence type="ECO:0000313" key="16">
    <source>
        <dbReference type="EMBL" id="QFG38019.1"/>
    </source>
</evidence>
<keyword evidence="10 12" id="KW-0704">Schiff base</keyword>
<dbReference type="EMBL" id="RBLI01000001">
    <property type="protein sequence ID" value="RKS51492.1"/>
    <property type="molecule type" value="Genomic_DNA"/>
</dbReference>
<comment type="similarity">
    <text evidence="3 12 13">Belongs to the DapA family.</text>
</comment>